<dbReference type="Gene3D" id="3.40.50.300">
    <property type="entry name" value="P-loop containing nucleotide triphosphate hydrolases"/>
    <property type="match status" value="1"/>
</dbReference>
<evidence type="ECO:0000313" key="5">
    <source>
        <dbReference type="EMBL" id="KUG04757.1"/>
    </source>
</evidence>
<evidence type="ECO:0000256" key="3">
    <source>
        <dbReference type="ARBA" id="ARBA00022840"/>
    </source>
</evidence>
<dbReference type="InterPro" id="IPR003439">
    <property type="entry name" value="ABC_transporter-like_ATP-bd"/>
</dbReference>
<dbReference type="InterPro" id="IPR003593">
    <property type="entry name" value="AAA+_ATPase"/>
</dbReference>
<reference evidence="5" key="1">
    <citation type="journal article" date="2015" name="Proc. Natl. Acad. Sci. U.S.A.">
        <title>Networks of energetic and metabolic interactions define dynamics in microbial communities.</title>
        <authorList>
            <person name="Embree M."/>
            <person name="Liu J.K."/>
            <person name="Al-Bassam M.M."/>
            <person name="Zengler K."/>
        </authorList>
    </citation>
    <scope>NUCLEOTIDE SEQUENCE</scope>
</reference>
<dbReference type="InterPro" id="IPR027417">
    <property type="entry name" value="P-loop_NTPase"/>
</dbReference>
<comment type="caution">
    <text evidence="5">The sequence shown here is derived from an EMBL/GenBank/DDBJ whole genome shotgun (WGS) entry which is preliminary data.</text>
</comment>
<dbReference type="PROSITE" id="PS50893">
    <property type="entry name" value="ABC_TRANSPORTER_2"/>
    <property type="match status" value="1"/>
</dbReference>
<keyword evidence="2" id="KW-0547">Nucleotide-binding</keyword>
<evidence type="ECO:0000256" key="2">
    <source>
        <dbReference type="ARBA" id="ARBA00022741"/>
    </source>
</evidence>
<accession>A0A0W8E824</accession>
<dbReference type="PANTHER" id="PTHR42788:SF2">
    <property type="entry name" value="ABC TRANSPORTER ATP-BINDING PROTEIN"/>
    <property type="match status" value="1"/>
</dbReference>
<dbReference type="PANTHER" id="PTHR42788">
    <property type="entry name" value="TAURINE IMPORT ATP-BINDING PROTEIN-RELATED"/>
    <property type="match status" value="1"/>
</dbReference>
<gene>
    <name evidence="5" type="ORF">ASZ90_017896</name>
</gene>
<dbReference type="Pfam" id="PF00005">
    <property type="entry name" value="ABC_tran"/>
    <property type="match status" value="1"/>
</dbReference>
<dbReference type="GO" id="GO:0005524">
    <property type="term" value="F:ATP binding"/>
    <property type="evidence" value="ECO:0007669"/>
    <property type="project" value="UniProtKB-KW"/>
</dbReference>
<dbReference type="EMBL" id="LNQE01001842">
    <property type="protein sequence ID" value="KUG04757.1"/>
    <property type="molecule type" value="Genomic_DNA"/>
</dbReference>
<keyword evidence="1" id="KW-0813">Transport</keyword>
<dbReference type="InterPro" id="IPR017871">
    <property type="entry name" value="ABC_transporter-like_CS"/>
</dbReference>
<dbReference type="AlphaFoldDB" id="A0A0W8E824"/>
<dbReference type="PROSITE" id="PS00211">
    <property type="entry name" value="ABC_TRANSPORTER_1"/>
    <property type="match status" value="1"/>
</dbReference>
<dbReference type="SMART" id="SM00382">
    <property type="entry name" value="AAA"/>
    <property type="match status" value="1"/>
</dbReference>
<keyword evidence="3" id="KW-0067">ATP-binding</keyword>
<feature type="domain" description="ABC transporter" evidence="4">
    <location>
        <begin position="4"/>
        <end position="231"/>
    </location>
</feature>
<name>A0A0W8E824_9ZZZZ</name>
<evidence type="ECO:0000259" key="4">
    <source>
        <dbReference type="PROSITE" id="PS50893"/>
    </source>
</evidence>
<dbReference type="CDD" id="cd03293">
    <property type="entry name" value="ABC_NrtD_SsuB_transporters"/>
    <property type="match status" value="1"/>
</dbReference>
<sequence>MSKIIADKISKTLDGLYTLADISLTVGENEVVVVLGPSGCGKSTLLNIISGLFAPDSGTIKIDGADWTGKTARVSYMQQKDLLLGSRTILDNVAIPLLLKGMAKNQAQAYARNYFADFGLEGFEHYYPRQLSGGMRQRAALLRTYLFASDIMLLDEPFAALDAITRRKMHMWLLKLHDRYHSSILFVTHDIEEALLLADRVYILSSRPAVIKTELILDKTAALTLEMKKDLLAILEEESNDDHF</sequence>
<evidence type="ECO:0000256" key="1">
    <source>
        <dbReference type="ARBA" id="ARBA00022448"/>
    </source>
</evidence>
<proteinExistence type="predicted"/>
<protein>
    <submittedName>
        <fullName evidence="5">Hydroxymethylpyrimidine abc transporter, atpase component</fullName>
    </submittedName>
</protein>
<dbReference type="InterPro" id="IPR050166">
    <property type="entry name" value="ABC_transporter_ATP-bind"/>
</dbReference>
<dbReference type="SUPFAM" id="SSF52540">
    <property type="entry name" value="P-loop containing nucleoside triphosphate hydrolases"/>
    <property type="match status" value="1"/>
</dbReference>
<dbReference type="GO" id="GO:0016887">
    <property type="term" value="F:ATP hydrolysis activity"/>
    <property type="evidence" value="ECO:0007669"/>
    <property type="project" value="InterPro"/>
</dbReference>
<organism evidence="5">
    <name type="scientific">hydrocarbon metagenome</name>
    <dbReference type="NCBI Taxonomy" id="938273"/>
    <lineage>
        <taxon>unclassified sequences</taxon>
        <taxon>metagenomes</taxon>
        <taxon>ecological metagenomes</taxon>
    </lineage>
</organism>